<keyword evidence="3" id="KW-0378">Hydrolase</keyword>
<dbReference type="EC" id="3.2.2.n1" evidence="3"/>
<dbReference type="GO" id="GO:0009691">
    <property type="term" value="P:cytokinin biosynthetic process"/>
    <property type="evidence" value="ECO:0007669"/>
    <property type="project" value="UniProtKB-UniRule"/>
</dbReference>
<dbReference type="GO" id="GO:0005829">
    <property type="term" value="C:cytosol"/>
    <property type="evidence" value="ECO:0007669"/>
    <property type="project" value="TreeGrafter"/>
</dbReference>
<evidence type="ECO:0000256" key="1">
    <source>
        <dbReference type="ARBA" id="ARBA00000274"/>
    </source>
</evidence>
<accession>A0A368DPY0</accession>
<organism evidence="4 5">
    <name type="scientific">PS1 clade bacterium</name>
    <dbReference type="NCBI Taxonomy" id="2175152"/>
    <lineage>
        <taxon>Bacteria</taxon>
        <taxon>Pseudomonadati</taxon>
        <taxon>Pseudomonadota</taxon>
        <taxon>Alphaproteobacteria</taxon>
        <taxon>PS1 clade</taxon>
    </lineage>
</organism>
<comment type="catalytic activity">
    <reaction evidence="1">
        <text>AMP + H2O = D-ribose 5-phosphate + adenine</text>
        <dbReference type="Rhea" id="RHEA:20129"/>
        <dbReference type="ChEBI" id="CHEBI:15377"/>
        <dbReference type="ChEBI" id="CHEBI:16708"/>
        <dbReference type="ChEBI" id="CHEBI:78346"/>
        <dbReference type="ChEBI" id="CHEBI:456215"/>
        <dbReference type="EC" id="3.2.2.4"/>
    </reaction>
</comment>
<dbReference type="Gene3D" id="3.40.50.450">
    <property type="match status" value="1"/>
</dbReference>
<dbReference type="NCBIfam" id="TIGR00730">
    <property type="entry name" value="Rossman fold protein, TIGR00730 family"/>
    <property type="match status" value="1"/>
</dbReference>
<sequence length="179" mass="20114">MIKSICVFCSTFNPENRFLVEVGILGKIFAEKKIKIIYGGGNKGLMGHLAKSVIKNNGNVTGVVPKFLLNEVKSDIGLSELIVADNMHDRKMKMYSLSDAFLVLPGGIGTLDEMTEVLTWNQLTIHNKSLIIANFENYWLPYLNLLNHLNENKFLNNLLKLNFQVANNTEEIVGLIDMK</sequence>
<evidence type="ECO:0000256" key="2">
    <source>
        <dbReference type="ARBA" id="ARBA00006763"/>
    </source>
</evidence>
<name>A0A368DPY0_9PROT</name>
<dbReference type="SUPFAM" id="SSF102405">
    <property type="entry name" value="MCP/YpsA-like"/>
    <property type="match status" value="1"/>
</dbReference>
<dbReference type="EMBL" id="QOQD01000008">
    <property type="protein sequence ID" value="RCL73265.1"/>
    <property type="molecule type" value="Genomic_DNA"/>
</dbReference>
<reference evidence="4 5" key="1">
    <citation type="journal article" date="2018" name="Microbiome">
        <title>Fine metagenomic profile of the Mediterranean stratified and mixed water columns revealed by assembly and recruitment.</title>
        <authorList>
            <person name="Haro-Moreno J.M."/>
            <person name="Lopez-Perez M."/>
            <person name="De La Torre J.R."/>
            <person name="Picazo A."/>
            <person name="Camacho A."/>
            <person name="Rodriguez-Valera F."/>
        </authorList>
    </citation>
    <scope>NUCLEOTIDE SEQUENCE [LARGE SCALE GENOMIC DNA]</scope>
    <source>
        <strain evidence="4">MED-G57</strain>
    </source>
</reference>
<dbReference type="InterPro" id="IPR005269">
    <property type="entry name" value="LOG"/>
</dbReference>
<protein>
    <recommendedName>
        <fullName evidence="3">Cytokinin riboside 5'-monophosphate phosphoribohydrolase</fullName>
        <ecNumber evidence="3">3.2.2.n1</ecNumber>
    </recommendedName>
</protein>
<dbReference type="PANTHER" id="PTHR31223:SF70">
    <property type="entry name" value="LOG FAMILY PROTEIN YJL055W"/>
    <property type="match status" value="1"/>
</dbReference>
<dbReference type="PANTHER" id="PTHR31223">
    <property type="entry name" value="LOG FAMILY PROTEIN YJL055W"/>
    <property type="match status" value="1"/>
</dbReference>
<dbReference type="AlphaFoldDB" id="A0A368DPY0"/>
<evidence type="ECO:0000313" key="4">
    <source>
        <dbReference type="EMBL" id="RCL73265.1"/>
    </source>
</evidence>
<evidence type="ECO:0000313" key="5">
    <source>
        <dbReference type="Proteomes" id="UP000253570"/>
    </source>
</evidence>
<evidence type="ECO:0000256" key="3">
    <source>
        <dbReference type="RuleBase" id="RU363015"/>
    </source>
</evidence>
<dbReference type="Pfam" id="PF03641">
    <property type="entry name" value="Lysine_decarbox"/>
    <property type="match status" value="1"/>
</dbReference>
<dbReference type="InterPro" id="IPR031100">
    <property type="entry name" value="LOG_fam"/>
</dbReference>
<dbReference type="GO" id="GO:0008714">
    <property type="term" value="F:AMP nucleosidase activity"/>
    <property type="evidence" value="ECO:0007669"/>
    <property type="project" value="UniProtKB-EC"/>
</dbReference>
<dbReference type="Proteomes" id="UP000253570">
    <property type="component" value="Unassembled WGS sequence"/>
</dbReference>
<gene>
    <name evidence="4" type="ORF">DBW71_04010</name>
</gene>
<comment type="caution">
    <text evidence="4">The sequence shown here is derived from an EMBL/GenBank/DDBJ whole genome shotgun (WGS) entry which is preliminary data.</text>
</comment>
<comment type="similarity">
    <text evidence="2 3">Belongs to the LOG family.</text>
</comment>
<proteinExistence type="inferred from homology"/>
<keyword evidence="3" id="KW-0203">Cytokinin biosynthesis</keyword>